<dbReference type="AlphaFoldDB" id="A0A2N3G5J6"/>
<evidence type="ECO:0000259" key="1">
    <source>
        <dbReference type="Pfam" id="PF13173"/>
    </source>
</evidence>
<evidence type="ECO:0000313" key="3">
    <source>
        <dbReference type="EMBL" id="PKQ27986.1"/>
    </source>
</evidence>
<sequence>MIKRHVERLITGALREFPVVLLVGARQVGKTTLARAISAGPWKAEYFTLDDRSILDAALSDPDGFIRGNPPPMVIDEVQRAPDLMRAVKLAVDRNRCPGMYLLTGSANPLRLRSVSETLAGRVAIFRLDTFSWAEIEERKAPTSAIDALLECDSAAELLSRLRRKEVSARREDIERLVISGCYPDPERMKTRAARDSWFNSYRQTYLERDVKEITSIADLPLFGRLLRVMALRTGNLLNLMDISREVGIPYTTLRRYVGLLETTFQVEFLMPYYANIGKRLVKTPKVYFNDTGMACHLVALTGWTALEKAGLSGRMLETWVWGEIRKTLPLLDVPAEPMFWREQHGGEVDFVLERGTRLAGIEVKSSGSVTSADLKGSESFLSAMRGRAAITVILYQGERAFAPRELIAVVPMSLFFGAEWQAPSAGLT</sequence>
<dbReference type="PANTHER" id="PTHR43566:SF2">
    <property type="entry name" value="DUF4143 DOMAIN-CONTAINING PROTEIN"/>
    <property type="match status" value="1"/>
</dbReference>
<dbReference type="Proteomes" id="UP000233654">
    <property type="component" value="Unassembled WGS sequence"/>
</dbReference>
<dbReference type="SUPFAM" id="SSF52540">
    <property type="entry name" value="P-loop containing nucleoside triphosphate hydrolases"/>
    <property type="match status" value="1"/>
</dbReference>
<accession>A0A2N3G5J6</accession>
<comment type="caution">
    <text evidence="3">The sequence shown here is derived from an EMBL/GenBank/DDBJ whole genome shotgun (WGS) entry which is preliminary data.</text>
</comment>
<feature type="domain" description="DUF4143" evidence="2">
    <location>
        <begin position="208"/>
        <end position="367"/>
    </location>
</feature>
<dbReference type="EMBL" id="PHEX01000039">
    <property type="protein sequence ID" value="PKQ27986.1"/>
    <property type="molecule type" value="Genomic_DNA"/>
</dbReference>
<dbReference type="InterPro" id="IPR025420">
    <property type="entry name" value="DUF4143"/>
</dbReference>
<protein>
    <submittedName>
        <fullName evidence="3">ATPase</fullName>
    </submittedName>
</protein>
<dbReference type="InterPro" id="IPR027417">
    <property type="entry name" value="P-loop_NTPase"/>
</dbReference>
<dbReference type="InterPro" id="IPR041682">
    <property type="entry name" value="AAA_14"/>
</dbReference>
<dbReference type="Pfam" id="PF13173">
    <property type="entry name" value="AAA_14"/>
    <property type="match status" value="1"/>
</dbReference>
<feature type="domain" description="AAA" evidence="1">
    <location>
        <begin position="18"/>
        <end position="136"/>
    </location>
</feature>
<name>A0A2N3G5J6_9ACTN</name>
<reference evidence="3 4" key="1">
    <citation type="journal article" date="2017" name="ISME J.">
        <title>Potential for microbial H2 and metal transformations associated with novel bacteria and archaea in deep terrestrial subsurface sediments.</title>
        <authorList>
            <person name="Hernsdorf A.W."/>
            <person name="Amano Y."/>
            <person name="Miyakawa K."/>
            <person name="Ise K."/>
            <person name="Suzuki Y."/>
            <person name="Anantharaman K."/>
            <person name="Probst A."/>
            <person name="Burstein D."/>
            <person name="Thomas B.C."/>
            <person name="Banfield J.F."/>
        </authorList>
    </citation>
    <scope>NUCLEOTIDE SEQUENCE [LARGE SCALE GENOMIC DNA]</scope>
    <source>
        <strain evidence="3">HGW-Actinobacteria-3</strain>
    </source>
</reference>
<evidence type="ECO:0000259" key="2">
    <source>
        <dbReference type="Pfam" id="PF13635"/>
    </source>
</evidence>
<organism evidence="3 4">
    <name type="scientific">Candidatus Anoxymicrobium japonicum</name>
    <dbReference type="NCBI Taxonomy" id="2013648"/>
    <lineage>
        <taxon>Bacteria</taxon>
        <taxon>Bacillati</taxon>
        <taxon>Actinomycetota</taxon>
        <taxon>Candidatus Geothermincolia</taxon>
        <taxon>Candidatus Geothermincolales</taxon>
        <taxon>Candidatus Anoxymicrobiaceae</taxon>
        <taxon>Candidatus Anoxymicrobium</taxon>
    </lineage>
</organism>
<evidence type="ECO:0000313" key="4">
    <source>
        <dbReference type="Proteomes" id="UP000233654"/>
    </source>
</evidence>
<dbReference type="PANTHER" id="PTHR43566">
    <property type="entry name" value="CONSERVED PROTEIN"/>
    <property type="match status" value="1"/>
</dbReference>
<proteinExistence type="predicted"/>
<dbReference type="Pfam" id="PF13635">
    <property type="entry name" value="DUF4143"/>
    <property type="match status" value="1"/>
</dbReference>
<gene>
    <name evidence="3" type="ORF">CVT63_05165</name>
</gene>